<dbReference type="AlphaFoldDB" id="A0A6C0I4C5"/>
<reference evidence="1" key="1">
    <citation type="journal article" date="2020" name="Nature">
        <title>Giant virus diversity and host interactions through global metagenomics.</title>
        <authorList>
            <person name="Schulz F."/>
            <person name="Roux S."/>
            <person name="Paez-Espino D."/>
            <person name="Jungbluth S."/>
            <person name="Walsh D.A."/>
            <person name="Denef V.J."/>
            <person name="McMahon K.D."/>
            <person name="Konstantinidis K.T."/>
            <person name="Eloe-Fadrosh E.A."/>
            <person name="Kyrpides N.C."/>
            <person name="Woyke T."/>
        </authorList>
    </citation>
    <scope>NUCLEOTIDE SEQUENCE</scope>
    <source>
        <strain evidence="1">GVMAG-M-3300023184-191</strain>
    </source>
</reference>
<accession>A0A6C0I4C5</accession>
<protein>
    <submittedName>
        <fullName evidence="1">Uncharacterized protein</fullName>
    </submittedName>
</protein>
<dbReference type="EMBL" id="MN740101">
    <property type="protein sequence ID" value="QHT87744.1"/>
    <property type="molecule type" value="Genomic_DNA"/>
</dbReference>
<proteinExistence type="predicted"/>
<sequence>MPGDADLDLDLDLDRGRLLPGVDILPPHVFLFVLLIRERIFLIIENVYIICKYNFIDSHN</sequence>
<organism evidence="1">
    <name type="scientific">viral metagenome</name>
    <dbReference type="NCBI Taxonomy" id="1070528"/>
    <lineage>
        <taxon>unclassified sequences</taxon>
        <taxon>metagenomes</taxon>
        <taxon>organismal metagenomes</taxon>
    </lineage>
</organism>
<name>A0A6C0I4C5_9ZZZZ</name>
<evidence type="ECO:0000313" key="1">
    <source>
        <dbReference type="EMBL" id="QHT87744.1"/>
    </source>
</evidence>